<feature type="transmembrane region" description="Helical" evidence="1">
    <location>
        <begin position="45"/>
        <end position="68"/>
    </location>
</feature>
<dbReference type="Proteomes" id="UP000298551">
    <property type="component" value="Chromosome"/>
</dbReference>
<feature type="transmembrane region" description="Helical" evidence="1">
    <location>
        <begin position="75"/>
        <end position="95"/>
    </location>
</feature>
<dbReference type="AlphaFoldDB" id="A0A4D6X7V1"/>
<gene>
    <name evidence="2" type="ORF">E6B08_04790</name>
</gene>
<name>A0A4D6X7V1_PSEPU</name>
<evidence type="ECO:0000313" key="3">
    <source>
        <dbReference type="Proteomes" id="UP000298551"/>
    </source>
</evidence>
<accession>A0A4D6X7V1</accession>
<keyword evidence="1" id="KW-0472">Membrane</keyword>
<proteinExistence type="predicted"/>
<dbReference type="RefSeq" id="WP_136912967.1">
    <property type="nucleotide sequence ID" value="NZ_CP039371.1"/>
</dbReference>
<protein>
    <submittedName>
        <fullName evidence="2">Uncharacterized protein</fullName>
    </submittedName>
</protein>
<feature type="transmembrane region" description="Helical" evidence="1">
    <location>
        <begin position="12"/>
        <end position="33"/>
    </location>
</feature>
<keyword evidence="1" id="KW-1133">Transmembrane helix</keyword>
<dbReference type="EMBL" id="CP039371">
    <property type="protein sequence ID" value="QCI10761.1"/>
    <property type="molecule type" value="Genomic_DNA"/>
</dbReference>
<evidence type="ECO:0000313" key="2">
    <source>
        <dbReference type="EMBL" id="QCI10761.1"/>
    </source>
</evidence>
<reference evidence="3" key="1">
    <citation type="submission" date="2019-04" db="EMBL/GenBank/DDBJ databases">
        <title>Genome sequence of Pseudomonas putida 1290, an auxin catabolizing strain.</title>
        <authorList>
            <person name="Laird T.S."/>
            <person name="Leveau J.H.J."/>
        </authorList>
    </citation>
    <scope>NUCLEOTIDE SEQUENCE [LARGE SCALE GENOMIC DNA]</scope>
    <source>
        <strain evidence="3">1290</strain>
    </source>
</reference>
<keyword evidence="1" id="KW-0812">Transmembrane</keyword>
<organism evidence="2 3">
    <name type="scientific">Pseudomonas putida</name>
    <name type="common">Arthrobacter siderocapsulatus</name>
    <dbReference type="NCBI Taxonomy" id="303"/>
    <lineage>
        <taxon>Bacteria</taxon>
        <taxon>Pseudomonadati</taxon>
        <taxon>Pseudomonadota</taxon>
        <taxon>Gammaproteobacteria</taxon>
        <taxon>Pseudomonadales</taxon>
        <taxon>Pseudomonadaceae</taxon>
        <taxon>Pseudomonas</taxon>
    </lineage>
</organism>
<dbReference type="OrthoDB" id="6904786at2"/>
<evidence type="ECO:0000256" key="1">
    <source>
        <dbReference type="SAM" id="Phobius"/>
    </source>
</evidence>
<sequence>MMPDDALRFTRRLAFFSIAVVLFGAALALYVLMSRTSSPIDIRGILALAVLWLTNLVSMLLNAVYWFIRRSPKEVLVTVGVQAVLVVLGGIPLVWPDTFF</sequence>